<protein>
    <recommendedName>
        <fullName evidence="4">aldehyde dehydrogenase (NAD(+))</fullName>
        <ecNumber evidence="4">1.2.1.3</ecNumber>
    </recommendedName>
</protein>
<feature type="active site" evidence="5">
    <location>
        <position position="342"/>
    </location>
</feature>
<comment type="similarity">
    <text evidence="1 6">Belongs to the aldehyde dehydrogenase family.</text>
</comment>
<dbReference type="AlphaFoldDB" id="A0A2C5XGZ0"/>
<dbReference type="FunFam" id="3.40.309.10:FF:000012">
    <property type="entry name" value="Betaine aldehyde dehydrogenase"/>
    <property type="match status" value="1"/>
</dbReference>
<dbReference type="GO" id="GO:0046394">
    <property type="term" value="P:carboxylic acid biosynthetic process"/>
    <property type="evidence" value="ECO:0007669"/>
    <property type="project" value="UniProtKB-ARBA"/>
</dbReference>
<keyword evidence="3" id="KW-0520">NAD</keyword>
<dbReference type="Pfam" id="PF00171">
    <property type="entry name" value="Aldedh"/>
    <property type="match status" value="1"/>
</dbReference>
<evidence type="ECO:0000256" key="4">
    <source>
        <dbReference type="ARBA" id="ARBA00024226"/>
    </source>
</evidence>
<dbReference type="GO" id="GO:0006598">
    <property type="term" value="P:polyamine catabolic process"/>
    <property type="evidence" value="ECO:0007669"/>
    <property type="project" value="TreeGrafter"/>
</dbReference>
<gene>
    <name evidence="8" type="primary">ALTA10</name>
    <name evidence="8" type="ORF">CFIMG_000539RA</name>
</gene>
<dbReference type="STRING" id="1035309.A0A2C5XGZ0"/>
<sequence>MAYKRASSVLLRKSIFSPCLRYEPVRLSRLLPRNAIPISGISYSTLHSTLPLAKSPARSSTFPSFTPSPLVSQSWDPPLLDCQLYAPNGVSWTQPVGLFINNKFIMSVKRDMIEVINPTNEKLICKVYAAGKEDVNAAVYAAKTAFKNPAWRALSGAERANLMRRLADLIDEHAETLAVIETVDTGKPLSASRSYDVPQLSEVLRYYAGWADKNHGQTIDVGPGKLAYTIKEPLGVCAQIIPWNYPLAIAGWKLGPALCCGNTVVLKIAEQTPLSMLYVARLIAQAGFPPGVVNIISGHGNVTGAALVKHEDVAKVSFTGSTATGVEVMKAAAGTLKNVTLETGGKSPLIVFADAKIPQAVHWAHEGALSNQGQMCTATSRILVHERILQQFTKQFVQAVKKISVVGDPFANETFQGPQISKMQYMKILAHIQRAKDEGATVLTGGKAMAPLASGKGFFIEPTVITNVRPSMHIYREEVFGPCVVIVPFSTDQEAIMMANDTAYGLGAAVFTQDIGKAHRIVRDIEAGMVWINSSNDSDVRVPFGGVKMSGIGRELGEAALQSYSQAKAIHVNLGEC</sequence>
<reference evidence="8 9" key="2">
    <citation type="journal article" date="2013" name="IMA Fungus">
        <title>IMA Genome-F 1: Ceratocystis fimbriata: Draft nuclear genome sequence for the plant pathogen, Ceratocystis fimbriata.</title>
        <authorList>
            <person name="Wilken P.M."/>
            <person name="Steenkamp E.T."/>
            <person name="Wingfield M.J."/>
            <person name="de Beer Z.W."/>
            <person name="Wingfield B.D."/>
        </authorList>
    </citation>
    <scope>NUCLEOTIDE SEQUENCE [LARGE SCALE GENOMIC DNA]</scope>
    <source>
        <strain evidence="8 9">CBS 114723</strain>
    </source>
</reference>
<dbReference type="InterPro" id="IPR016163">
    <property type="entry name" value="Ald_DH_C"/>
</dbReference>
<dbReference type="InterPro" id="IPR016162">
    <property type="entry name" value="Ald_DH_N"/>
</dbReference>
<feature type="domain" description="Aldehyde dehydrogenase" evidence="7">
    <location>
        <begin position="108"/>
        <end position="570"/>
    </location>
</feature>
<dbReference type="Proteomes" id="UP000222788">
    <property type="component" value="Unassembled WGS sequence"/>
</dbReference>
<comment type="caution">
    <text evidence="8">The sequence shown here is derived from an EMBL/GenBank/DDBJ whole genome shotgun (WGS) entry which is preliminary data.</text>
</comment>
<dbReference type="EMBL" id="APWK03000011">
    <property type="protein sequence ID" value="PHH55496.1"/>
    <property type="molecule type" value="Genomic_DNA"/>
</dbReference>
<dbReference type="PANTHER" id="PTHR43720:SF2">
    <property type="entry name" value="2-AMINOMUCONIC SEMIALDEHYDE DEHYDROGENASE"/>
    <property type="match status" value="1"/>
</dbReference>
<dbReference type="PANTHER" id="PTHR43720">
    <property type="entry name" value="2-AMINOMUCONIC SEMIALDEHYDE DEHYDROGENASE"/>
    <property type="match status" value="1"/>
</dbReference>
<dbReference type="SUPFAM" id="SSF53720">
    <property type="entry name" value="ALDH-like"/>
    <property type="match status" value="1"/>
</dbReference>
<dbReference type="GO" id="GO:0004029">
    <property type="term" value="F:aldehyde dehydrogenase (NAD+) activity"/>
    <property type="evidence" value="ECO:0007669"/>
    <property type="project" value="UniProtKB-EC"/>
</dbReference>
<keyword evidence="9" id="KW-1185">Reference proteome</keyword>
<evidence type="ECO:0000256" key="3">
    <source>
        <dbReference type="ARBA" id="ARBA00023027"/>
    </source>
</evidence>
<dbReference type="InterPro" id="IPR029510">
    <property type="entry name" value="Ald_DH_CS_GLU"/>
</dbReference>
<proteinExistence type="inferred from homology"/>
<accession>A0A2C5XGZ0</accession>
<dbReference type="OrthoDB" id="310895at2759"/>
<reference evidence="8 9" key="1">
    <citation type="journal article" date="2013" name="Fungal Biol.">
        <title>Analysis of microsatellite markers in the genome of the plant pathogen Ceratocystis fimbriata.</title>
        <authorList>
            <person name="Simpson M.C."/>
            <person name="Wilken P.M."/>
            <person name="Coetzee M.P."/>
            <person name="Wingfield M.J."/>
            <person name="Wingfield B.D."/>
        </authorList>
    </citation>
    <scope>NUCLEOTIDE SEQUENCE [LARGE SCALE GENOMIC DNA]</scope>
    <source>
        <strain evidence="8 9">CBS 114723</strain>
    </source>
</reference>
<dbReference type="EC" id="1.2.1.3" evidence="4"/>
<dbReference type="FunFam" id="3.40.605.10:FF:000026">
    <property type="entry name" value="Aldehyde dehydrogenase, putative"/>
    <property type="match status" value="1"/>
</dbReference>
<evidence type="ECO:0000256" key="5">
    <source>
        <dbReference type="PROSITE-ProRule" id="PRU10007"/>
    </source>
</evidence>
<dbReference type="PROSITE" id="PS00687">
    <property type="entry name" value="ALDEHYDE_DEHYDR_GLU"/>
    <property type="match status" value="1"/>
</dbReference>
<evidence type="ECO:0000313" key="9">
    <source>
        <dbReference type="Proteomes" id="UP000222788"/>
    </source>
</evidence>
<dbReference type="Gene3D" id="3.40.309.10">
    <property type="entry name" value="Aldehyde Dehydrogenase, Chain A, domain 2"/>
    <property type="match status" value="1"/>
</dbReference>
<name>A0A2C5XGZ0_9PEZI</name>
<dbReference type="PROSITE" id="PS00070">
    <property type="entry name" value="ALDEHYDE_DEHYDR_CYS"/>
    <property type="match status" value="1"/>
</dbReference>
<evidence type="ECO:0000256" key="2">
    <source>
        <dbReference type="ARBA" id="ARBA00023002"/>
    </source>
</evidence>
<keyword evidence="2 6" id="KW-0560">Oxidoreductase</keyword>
<evidence type="ECO:0000313" key="8">
    <source>
        <dbReference type="EMBL" id="PHH55496.1"/>
    </source>
</evidence>
<dbReference type="InterPro" id="IPR015590">
    <property type="entry name" value="Aldehyde_DH_dom"/>
</dbReference>
<dbReference type="FunFam" id="3.40.605.10:FF:000050">
    <property type="entry name" value="Aldehyde dehydrogenase, mitochondrial"/>
    <property type="match status" value="1"/>
</dbReference>
<organism evidence="8 9">
    <name type="scientific">Ceratocystis fimbriata CBS 114723</name>
    <dbReference type="NCBI Taxonomy" id="1035309"/>
    <lineage>
        <taxon>Eukaryota</taxon>
        <taxon>Fungi</taxon>
        <taxon>Dikarya</taxon>
        <taxon>Ascomycota</taxon>
        <taxon>Pezizomycotina</taxon>
        <taxon>Sordariomycetes</taxon>
        <taxon>Hypocreomycetidae</taxon>
        <taxon>Microascales</taxon>
        <taxon>Ceratocystidaceae</taxon>
        <taxon>Ceratocystis</taxon>
    </lineage>
</organism>
<dbReference type="InterPro" id="IPR016161">
    <property type="entry name" value="Ald_DH/histidinol_DH"/>
</dbReference>
<dbReference type="InterPro" id="IPR016160">
    <property type="entry name" value="Ald_DH_CS_CYS"/>
</dbReference>
<evidence type="ECO:0000256" key="1">
    <source>
        <dbReference type="ARBA" id="ARBA00009986"/>
    </source>
</evidence>
<evidence type="ECO:0000259" key="7">
    <source>
        <dbReference type="Pfam" id="PF00171"/>
    </source>
</evidence>
<dbReference type="Gene3D" id="3.40.605.10">
    <property type="entry name" value="Aldehyde Dehydrogenase, Chain A, domain 1"/>
    <property type="match status" value="1"/>
</dbReference>
<evidence type="ECO:0000256" key="6">
    <source>
        <dbReference type="RuleBase" id="RU003345"/>
    </source>
</evidence>